<dbReference type="PANTHER" id="PTHR43772">
    <property type="entry name" value="ENDO-1,4-BETA-XYLANASE"/>
    <property type="match status" value="1"/>
</dbReference>
<dbReference type="PANTHER" id="PTHR43772:SF2">
    <property type="entry name" value="PUTATIVE (AFU_ORTHOLOGUE AFUA_2G04480)-RELATED"/>
    <property type="match status" value="1"/>
</dbReference>
<keyword evidence="8" id="KW-1185">Reference proteome</keyword>
<dbReference type="Pfam" id="PF04616">
    <property type="entry name" value="Glyco_hydro_43"/>
    <property type="match status" value="1"/>
</dbReference>
<keyword evidence="2" id="KW-0858">Xylan degradation</keyword>
<dbReference type="InterPro" id="IPR023296">
    <property type="entry name" value="Glyco_hydro_beta-prop_sf"/>
</dbReference>
<evidence type="ECO:0000256" key="1">
    <source>
        <dbReference type="ARBA" id="ARBA00009865"/>
    </source>
</evidence>
<feature type="non-terminal residue" evidence="7">
    <location>
        <position position="1"/>
    </location>
</feature>
<protein>
    <submittedName>
        <fullName evidence="7">Family 43 glycosylhydrolase</fullName>
    </submittedName>
</protein>
<evidence type="ECO:0000256" key="4">
    <source>
        <dbReference type="ARBA" id="ARBA00023277"/>
    </source>
</evidence>
<evidence type="ECO:0000313" key="8">
    <source>
        <dbReference type="Proteomes" id="UP000437736"/>
    </source>
</evidence>
<dbReference type="InterPro" id="IPR052176">
    <property type="entry name" value="Glycosyl_Hydrlase_43_Enz"/>
</dbReference>
<dbReference type="CDD" id="cd08999">
    <property type="entry name" value="GH43_ABN-like"/>
    <property type="match status" value="1"/>
</dbReference>
<keyword evidence="3 6" id="KW-0378">Hydrolase</keyword>
<proteinExistence type="inferred from homology"/>
<accession>A0ABW9QYV0</accession>
<evidence type="ECO:0000256" key="3">
    <source>
        <dbReference type="ARBA" id="ARBA00022801"/>
    </source>
</evidence>
<keyword evidence="2" id="KW-0624">Polysaccharide degradation</keyword>
<sequence length="291" mass="30681">APGAFADPSVLPVPGGYVAFATGGPDRQVKVRTSQDLAHWEEGGDGLAALPGWARPGRTWSPAALRRGDGYVLWYATWHRASGRQALSVAVADRPAGPYLDTSSGPAVFQEDQGGSIDPSPFVDADGQAYLVWKADANAVGRRAGLYGAPLDGAGTALAGPPVHLLAHDRRWERPLIEAPCLLRAAPGRYLLLYSGGRWHTAGYAVGYAVAGHPLGPWRKVTRRAPWLHSDPVGSGPGGQEAFTAHDGRRLLAYHAWEPGRVGGSGVRSLRLGELDLTGPEPRLVPLPPGG</sequence>
<comment type="caution">
    <text evidence="7">The sequence shown here is derived from an EMBL/GenBank/DDBJ whole genome shotgun (WGS) entry which is preliminary data.</text>
</comment>
<dbReference type="Gene3D" id="2.115.10.20">
    <property type="entry name" value="Glycosyl hydrolase domain, family 43"/>
    <property type="match status" value="1"/>
</dbReference>
<reference evidence="7 8" key="1">
    <citation type="submission" date="2019-11" db="EMBL/GenBank/DDBJ databases">
        <title>Acidiferrimicrobium australis gen. nov., sp. nov., an acidophilic and obligately heterotrophic, member of the Actinobacteria that catalyses dissimilatory oxido- reduction of iron isolated from metal-rich acidic water in Chile.</title>
        <authorList>
            <person name="Gonzalez D."/>
            <person name="Huber K."/>
            <person name="Hedrich S."/>
            <person name="Rojas-Villalobos C."/>
            <person name="Quatrini R."/>
            <person name="Dinamarca M.A."/>
            <person name="Schwarz A."/>
            <person name="Canales C."/>
            <person name="Nancucheo I."/>
        </authorList>
    </citation>
    <scope>NUCLEOTIDE SEQUENCE [LARGE SCALE GENOMIC DNA]</scope>
    <source>
        <strain evidence="7 8">USS-CCA1</strain>
    </source>
</reference>
<dbReference type="Proteomes" id="UP000437736">
    <property type="component" value="Unassembled WGS sequence"/>
</dbReference>
<dbReference type="InterPro" id="IPR006710">
    <property type="entry name" value="Glyco_hydro_43"/>
</dbReference>
<evidence type="ECO:0000256" key="6">
    <source>
        <dbReference type="RuleBase" id="RU361187"/>
    </source>
</evidence>
<evidence type="ECO:0000256" key="5">
    <source>
        <dbReference type="ARBA" id="ARBA00023295"/>
    </source>
</evidence>
<name>A0ABW9QYV0_9ACTN</name>
<dbReference type="SUPFAM" id="SSF75005">
    <property type="entry name" value="Arabinanase/levansucrase/invertase"/>
    <property type="match status" value="1"/>
</dbReference>
<gene>
    <name evidence="7" type="ORF">GHK86_18940</name>
</gene>
<keyword evidence="5 6" id="KW-0326">Glycosidase</keyword>
<comment type="similarity">
    <text evidence="1 6">Belongs to the glycosyl hydrolase 43 family.</text>
</comment>
<organism evidence="7 8">
    <name type="scientific">Acidiferrimicrobium australe</name>
    <dbReference type="NCBI Taxonomy" id="2664430"/>
    <lineage>
        <taxon>Bacteria</taxon>
        <taxon>Bacillati</taxon>
        <taxon>Actinomycetota</taxon>
        <taxon>Acidimicrobiia</taxon>
        <taxon>Acidimicrobiales</taxon>
        <taxon>Acidimicrobiaceae</taxon>
        <taxon>Acidiferrimicrobium</taxon>
    </lineage>
</organism>
<keyword evidence="4" id="KW-0119">Carbohydrate metabolism</keyword>
<evidence type="ECO:0000313" key="7">
    <source>
        <dbReference type="EMBL" id="MST34790.1"/>
    </source>
</evidence>
<dbReference type="EMBL" id="WJHE01001216">
    <property type="protein sequence ID" value="MST34790.1"/>
    <property type="molecule type" value="Genomic_DNA"/>
</dbReference>
<evidence type="ECO:0000256" key="2">
    <source>
        <dbReference type="ARBA" id="ARBA00022651"/>
    </source>
</evidence>